<dbReference type="AlphaFoldDB" id="A0A515EM28"/>
<dbReference type="RefSeq" id="WP_142809846.1">
    <property type="nucleotide sequence ID" value="NZ_CP036282.1"/>
</dbReference>
<keyword evidence="2" id="KW-0489">Methyltransferase</keyword>
<name>A0A515EM28_9BURK</name>
<evidence type="ECO:0000259" key="1">
    <source>
        <dbReference type="Pfam" id="PF05050"/>
    </source>
</evidence>
<dbReference type="GO" id="GO:0032259">
    <property type="term" value="P:methylation"/>
    <property type="evidence" value="ECO:0007669"/>
    <property type="project" value="UniProtKB-KW"/>
</dbReference>
<feature type="domain" description="Methyltransferase FkbM" evidence="1">
    <location>
        <begin position="44"/>
        <end position="208"/>
    </location>
</feature>
<dbReference type="PANTHER" id="PTHR34203:SF15">
    <property type="entry name" value="SLL1173 PROTEIN"/>
    <property type="match status" value="1"/>
</dbReference>
<accession>A0A515EM28</accession>
<evidence type="ECO:0000313" key="3">
    <source>
        <dbReference type="Proteomes" id="UP000317365"/>
    </source>
</evidence>
<keyword evidence="3" id="KW-1185">Reference proteome</keyword>
<dbReference type="NCBIfam" id="TIGR01444">
    <property type="entry name" value="fkbM_fam"/>
    <property type="match status" value="1"/>
</dbReference>
<reference evidence="3" key="1">
    <citation type="submission" date="2019-02" db="EMBL/GenBank/DDBJ databases">
        <title>Complete genome sequence of Rhodoferax sp. Gr-4.</title>
        <authorList>
            <person name="Jin L."/>
        </authorList>
    </citation>
    <scope>NUCLEOTIDE SEQUENCE [LARGE SCALE GENOMIC DNA]</scope>
    <source>
        <strain evidence="3">Gr-4</strain>
    </source>
</reference>
<dbReference type="Pfam" id="PF05050">
    <property type="entry name" value="Methyltransf_21"/>
    <property type="match status" value="1"/>
</dbReference>
<dbReference type="GO" id="GO:0008168">
    <property type="term" value="F:methyltransferase activity"/>
    <property type="evidence" value="ECO:0007669"/>
    <property type="project" value="UniProtKB-KW"/>
</dbReference>
<evidence type="ECO:0000313" key="2">
    <source>
        <dbReference type="EMBL" id="QDL53699.1"/>
    </source>
</evidence>
<dbReference type="InterPro" id="IPR052514">
    <property type="entry name" value="SAM-dependent_MTase"/>
</dbReference>
<dbReference type="KEGG" id="rhg:EXZ61_05660"/>
<organism evidence="2 3">
    <name type="scientific">Rhodoferax aquaticus</name>
    <dbReference type="NCBI Taxonomy" id="2527691"/>
    <lineage>
        <taxon>Bacteria</taxon>
        <taxon>Pseudomonadati</taxon>
        <taxon>Pseudomonadota</taxon>
        <taxon>Betaproteobacteria</taxon>
        <taxon>Burkholderiales</taxon>
        <taxon>Comamonadaceae</taxon>
        <taxon>Rhodoferax</taxon>
    </lineage>
</organism>
<dbReference type="Proteomes" id="UP000317365">
    <property type="component" value="Chromosome"/>
</dbReference>
<dbReference type="InterPro" id="IPR006342">
    <property type="entry name" value="FkbM_mtfrase"/>
</dbReference>
<dbReference type="PANTHER" id="PTHR34203">
    <property type="entry name" value="METHYLTRANSFERASE, FKBM FAMILY PROTEIN"/>
    <property type="match status" value="1"/>
</dbReference>
<gene>
    <name evidence="2" type="ORF">EXZ61_05660</name>
</gene>
<dbReference type="SUPFAM" id="SSF53335">
    <property type="entry name" value="S-adenosyl-L-methionine-dependent methyltransferases"/>
    <property type="match status" value="1"/>
</dbReference>
<sequence>MKIEISDQLFIEVPDRLAKIYNAFEPLTTSYVKKYLRPGDTFLDIGANIGYFSTLASQWVGEAGHVFAVEASPEVIPILHGNTATLGNVSIINFAVGNRRGTTDFFMTEDYVNSGVSMTPFAQNTRKITVPIETLDHWYFELEPQSRRVDFLKCDVQGDEVAVLSGAKEMIESSKDLKMVIEWAPTWMRAAGYDPENFPEFIASLGFKEIVIIDDWLQRAMTVSEMRSEFSRDTSTKRFCNIFASK</sequence>
<dbReference type="EMBL" id="CP036282">
    <property type="protein sequence ID" value="QDL53699.1"/>
    <property type="molecule type" value="Genomic_DNA"/>
</dbReference>
<dbReference type="InterPro" id="IPR029063">
    <property type="entry name" value="SAM-dependent_MTases_sf"/>
</dbReference>
<keyword evidence="2" id="KW-0808">Transferase</keyword>
<reference evidence="3" key="2">
    <citation type="journal article" date="2020" name="Int. J. Syst. Evol. Microbiol.">
        <title>Genomic insights into a novel species Rhodoferax aquaticus sp. nov., isolated from freshwater.</title>
        <authorList>
            <person name="Li T."/>
            <person name="Zhuo Y."/>
            <person name="Jin C.Z."/>
            <person name="Wu X."/>
            <person name="Ko S.R."/>
            <person name="Jin F.J."/>
            <person name="Ahn C.Y."/>
            <person name="Oh H.M."/>
            <person name="Lee H.G."/>
            <person name="Jin L."/>
        </authorList>
    </citation>
    <scope>NUCLEOTIDE SEQUENCE [LARGE SCALE GENOMIC DNA]</scope>
    <source>
        <strain evidence="3">Gr-4</strain>
    </source>
</reference>
<proteinExistence type="predicted"/>
<protein>
    <submittedName>
        <fullName evidence="2">FkbM family methyltransferase</fullName>
    </submittedName>
</protein>
<dbReference type="Gene3D" id="3.40.50.150">
    <property type="entry name" value="Vaccinia Virus protein VP39"/>
    <property type="match status" value="1"/>
</dbReference>